<feature type="compositionally biased region" description="Polar residues" evidence="1">
    <location>
        <begin position="178"/>
        <end position="198"/>
    </location>
</feature>
<feature type="region of interest" description="Disordered" evidence="1">
    <location>
        <begin position="88"/>
        <end position="198"/>
    </location>
</feature>
<name>A0A8H6FJE2_9LECA</name>
<proteinExistence type="predicted"/>
<gene>
    <name evidence="2" type="ORF">HO173_011498</name>
</gene>
<reference evidence="2 3" key="1">
    <citation type="journal article" date="2020" name="Genomics">
        <title>Complete, high-quality genomes from long-read metagenomic sequencing of two wolf lichen thalli reveals enigmatic genome architecture.</title>
        <authorList>
            <person name="McKenzie S.K."/>
            <person name="Walston R.F."/>
            <person name="Allen J.L."/>
        </authorList>
    </citation>
    <scope>NUCLEOTIDE SEQUENCE [LARGE SCALE GENOMIC DNA]</scope>
    <source>
        <strain evidence="2">WasteWater2</strain>
    </source>
</reference>
<feature type="compositionally biased region" description="Polar residues" evidence="1">
    <location>
        <begin position="412"/>
        <end position="425"/>
    </location>
</feature>
<feature type="region of interest" description="Disordered" evidence="1">
    <location>
        <begin position="245"/>
        <end position="400"/>
    </location>
</feature>
<sequence length="708" mass="77996">MATYGKRKKSLLSSFTVFQDDKPEKETKQQQRSTYTRLERAKSKMQRSRSRAQDDESSIDELAGNELLSTVPHEPVRLPSLHSLAAMSTTDILRPKSSRSTKTVPDDSDKPLPPIPRDPFAEQRLHWQNRPPLAKKTTNMKASDPGKVATKPKISSPIMVEPESSPAGPSPSRPATSHTSQSTFGTQPSTADATNFSKKISNLMQQAAAQETQTKQKAAIYAAESAKLSPLEKGKKAFVKATRAIKERLSSSSSSNDKPFNSRRMESIERSSSGGWEPPPQYESQEELTRGRLDRRIAEGENLSNPKIRKLTGDGNIPRKPLPVYESMRSRSQHSESDNPFSEADDEDGHLSPEDYSGFDFDFSRRKHKGKAVRAPVPAVEQVDSPPGRSDQHLTVPKSTSRFSNMISGLAQHSDTEYFSSSPVGYSTPRIRLEPQPPMNGNKTAAGALQRSPSILEFSFEGQSEDASSEAQSPKRRASEGSTSVKRKGATKDFRSQVAPVTKKLKTDSISSKDAGGLAAGISHLATEDDRALLSLESTNAVVAKPSRNASKRKGMSIFDLSKGKFPEGTGEDEAKRPWAHAIASKRSLVTRPSSVLFSRGRESRAGMQRLEQIDGDDMDVDELQTNDVTFHVGGTEELVTAEYIWPWYTLRCIRWLEAYEMLLDLLYTIYPICLSMLLSVPAEQLVILLVGIRDMALSVAPVASMIA</sequence>
<dbReference type="RefSeq" id="XP_037159835.1">
    <property type="nucleotide sequence ID" value="XM_037313378.1"/>
</dbReference>
<accession>A0A8H6FJE2</accession>
<feature type="region of interest" description="Disordered" evidence="1">
    <location>
        <begin position="412"/>
        <end position="513"/>
    </location>
</feature>
<dbReference type="AlphaFoldDB" id="A0A8H6FJE2"/>
<protein>
    <submittedName>
        <fullName evidence="2">Uncharacterized protein</fullName>
    </submittedName>
</protein>
<organism evidence="2 3">
    <name type="scientific">Letharia columbiana</name>
    <dbReference type="NCBI Taxonomy" id="112416"/>
    <lineage>
        <taxon>Eukaryota</taxon>
        <taxon>Fungi</taxon>
        <taxon>Dikarya</taxon>
        <taxon>Ascomycota</taxon>
        <taxon>Pezizomycotina</taxon>
        <taxon>Lecanoromycetes</taxon>
        <taxon>OSLEUM clade</taxon>
        <taxon>Lecanoromycetidae</taxon>
        <taxon>Lecanorales</taxon>
        <taxon>Lecanorineae</taxon>
        <taxon>Parmeliaceae</taxon>
        <taxon>Letharia</taxon>
    </lineage>
</organism>
<feature type="compositionally biased region" description="Basic and acidic residues" evidence="1">
    <location>
        <begin position="287"/>
        <end position="299"/>
    </location>
</feature>
<dbReference type="EMBL" id="JACCJC010000071">
    <property type="protein sequence ID" value="KAF6229643.1"/>
    <property type="molecule type" value="Genomic_DNA"/>
</dbReference>
<comment type="caution">
    <text evidence="2">The sequence shown here is derived from an EMBL/GenBank/DDBJ whole genome shotgun (WGS) entry which is preliminary data.</text>
</comment>
<evidence type="ECO:0000313" key="2">
    <source>
        <dbReference type="EMBL" id="KAF6229643.1"/>
    </source>
</evidence>
<evidence type="ECO:0000313" key="3">
    <source>
        <dbReference type="Proteomes" id="UP000578531"/>
    </source>
</evidence>
<feature type="region of interest" description="Disordered" evidence="1">
    <location>
        <begin position="17"/>
        <end position="74"/>
    </location>
</feature>
<dbReference type="OrthoDB" id="4207421at2759"/>
<dbReference type="Proteomes" id="UP000578531">
    <property type="component" value="Unassembled WGS sequence"/>
</dbReference>
<evidence type="ECO:0000256" key="1">
    <source>
        <dbReference type="SAM" id="MobiDB-lite"/>
    </source>
</evidence>
<keyword evidence="3" id="KW-1185">Reference proteome</keyword>
<feature type="compositionally biased region" description="Basic and acidic residues" evidence="1">
    <location>
        <begin position="19"/>
        <end position="29"/>
    </location>
</feature>
<dbReference type="GeneID" id="59293140"/>